<dbReference type="RefSeq" id="WP_189211570.1">
    <property type="nucleotide sequence ID" value="NZ_BMRB01000002.1"/>
</dbReference>
<protein>
    <submittedName>
        <fullName evidence="3">Uncharacterized protein</fullName>
    </submittedName>
</protein>
<feature type="compositionally biased region" description="Acidic residues" evidence="1">
    <location>
        <begin position="63"/>
        <end position="96"/>
    </location>
</feature>
<dbReference type="Proteomes" id="UP000660680">
    <property type="component" value="Unassembled WGS sequence"/>
</dbReference>
<feature type="region of interest" description="Disordered" evidence="1">
    <location>
        <begin position="58"/>
        <end position="98"/>
    </location>
</feature>
<feature type="transmembrane region" description="Helical" evidence="2">
    <location>
        <begin position="29"/>
        <end position="47"/>
    </location>
</feature>
<evidence type="ECO:0000256" key="1">
    <source>
        <dbReference type="SAM" id="MobiDB-lite"/>
    </source>
</evidence>
<accession>A0A918GJ32</accession>
<reference evidence="3" key="1">
    <citation type="journal article" date="2014" name="Int. J. Syst. Evol. Microbiol.">
        <title>Complete genome sequence of Corynebacterium casei LMG S-19264T (=DSM 44701T), isolated from a smear-ripened cheese.</title>
        <authorList>
            <consortium name="US DOE Joint Genome Institute (JGI-PGF)"/>
            <person name="Walter F."/>
            <person name="Albersmeier A."/>
            <person name="Kalinowski J."/>
            <person name="Ruckert C."/>
        </authorList>
    </citation>
    <scope>NUCLEOTIDE SEQUENCE</scope>
    <source>
        <strain evidence="3">JCM 3276</strain>
    </source>
</reference>
<evidence type="ECO:0000313" key="3">
    <source>
        <dbReference type="EMBL" id="GGS38326.1"/>
    </source>
</evidence>
<dbReference type="EMBL" id="BMRB01000002">
    <property type="protein sequence ID" value="GGS38326.1"/>
    <property type="molecule type" value="Genomic_DNA"/>
</dbReference>
<proteinExistence type="predicted"/>
<keyword evidence="2" id="KW-0472">Membrane</keyword>
<keyword evidence="2" id="KW-0812">Transmembrane</keyword>
<gene>
    <name evidence="3" type="ORF">GCM10010171_36560</name>
</gene>
<organism evidence="3 4">
    <name type="scientific">Actinokineospora fastidiosa</name>
    <dbReference type="NCBI Taxonomy" id="1816"/>
    <lineage>
        <taxon>Bacteria</taxon>
        <taxon>Bacillati</taxon>
        <taxon>Actinomycetota</taxon>
        <taxon>Actinomycetes</taxon>
        <taxon>Pseudonocardiales</taxon>
        <taxon>Pseudonocardiaceae</taxon>
        <taxon>Actinokineospora</taxon>
    </lineage>
</organism>
<evidence type="ECO:0000313" key="4">
    <source>
        <dbReference type="Proteomes" id="UP000660680"/>
    </source>
</evidence>
<keyword evidence="2" id="KW-1133">Transmembrane helix</keyword>
<reference evidence="3" key="2">
    <citation type="submission" date="2020-09" db="EMBL/GenBank/DDBJ databases">
        <authorList>
            <person name="Sun Q."/>
            <person name="Ohkuma M."/>
        </authorList>
    </citation>
    <scope>NUCLEOTIDE SEQUENCE</scope>
    <source>
        <strain evidence="3">JCM 3276</strain>
    </source>
</reference>
<evidence type="ECO:0000256" key="2">
    <source>
        <dbReference type="SAM" id="Phobius"/>
    </source>
</evidence>
<comment type="caution">
    <text evidence="3">The sequence shown here is derived from an EMBL/GenBank/DDBJ whole genome shotgun (WGS) entry which is preliminary data.</text>
</comment>
<keyword evidence="4" id="KW-1185">Reference proteome</keyword>
<dbReference type="AlphaFoldDB" id="A0A918GJ32"/>
<sequence length="167" mass="18022">MLYIVLVLVLAALGMLVVALSTASTLWAWLSIAISLAGAAVLVMDWLGNRRRRAAAADRAVDEAEAEPEDSPDDEPVVDAEPDDLPEDEPAEEQTDASDLLVVAGLSVEVRVVDERPRYHLARCSWLSGRPTLALPVSEARQLGFTPCAVCTPDSVLAARHRHDQTT</sequence>
<name>A0A918GJ32_9PSEU</name>